<evidence type="ECO:0000256" key="1">
    <source>
        <dbReference type="ARBA" id="ARBA00023157"/>
    </source>
</evidence>
<dbReference type="SMART" id="SM00034">
    <property type="entry name" value="CLECT"/>
    <property type="match status" value="2"/>
</dbReference>
<keyword evidence="1" id="KW-1015">Disulfide bond</keyword>
<gene>
    <name evidence="3" type="ORF">XNOV1_A013123</name>
</gene>
<dbReference type="Proteomes" id="UP001178508">
    <property type="component" value="Chromosome 6"/>
</dbReference>
<name>A0AAV1FA79_XYRNO</name>
<protein>
    <submittedName>
        <fullName evidence="3">Ladderlectin-like</fullName>
    </submittedName>
</protein>
<dbReference type="InterPro" id="IPR001304">
    <property type="entry name" value="C-type_lectin-like"/>
</dbReference>
<dbReference type="Pfam" id="PF00059">
    <property type="entry name" value="Lectin_C"/>
    <property type="match status" value="1"/>
</dbReference>
<evidence type="ECO:0000259" key="2">
    <source>
        <dbReference type="PROSITE" id="PS50041"/>
    </source>
</evidence>
<dbReference type="AlphaFoldDB" id="A0AAV1FA79"/>
<dbReference type="InterPro" id="IPR050111">
    <property type="entry name" value="C-type_lectin/snaclec_domain"/>
</dbReference>
<dbReference type="InterPro" id="IPR018378">
    <property type="entry name" value="C-type_lectin_CS"/>
</dbReference>
<dbReference type="EMBL" id="OY660869">
    <property type="protein sequence ID" value="CAJ1057904.1"/>
    <property type="molecule type" value="Genomic_DNA"/>
</dbReference>
<dbReference type="PANTHER" id="PTHR22803">
    <property type="entry name" value="MANNOSE, PHOSPHOLIPASE, LECTIN RECEPTOR RELATED"/>
    <property type="match status" value="1"/>
</dbReference>
<sequence>MQPPAPAEEHMQPPEGGEVELAQTNLPEDAPALRFFTCPRDWTPYKTNCYKLMTTPTSWTNAERQCSDYGAVLAPVDNFGDYSFMQSYINGQGGGEAWLGGFYFKRWRWLDNSLFDINPPYDTYRQCISLHGAVLKDDVPAPEEEDAAAEMAAPAGVRFFTCPSGWVRYKHSCYLYVTSPQSWSNAEAHCDRLGASLASGHDAFDYTFLQSLTKKASSVAAWTGGYFFLQNFRWVDQSRFSYHNWSPQLRPDMNPCLFVQAMENGWGNGDCGTLRHSICMRRIDTC</sequence>
<dbReference type="PROSITE" id="PS50041">
    <property type="entry name" value="C_TYPE_LECTIN_2"/>
    <property type="match status" value="2"/>
</dbReference>
<keyword evidence="4" id="KW-1185">Reference proteome</keyword>
<dbReference type="InterPro" id="IPR016187">
    <property type="entry name" value="CTDL_fold"/>
</dbReference>
<proteinExistence type="predicted"/>
<reference evidence="3" key="1">
    <citation type="submission" date="2023-08" db="EMBL/GenBank/DDBJ databases">
        <authorList>
            <person name="Alioto T."/>
            <person name="Alioto T."/>
            <person name="Gomez Garrido J."/>
        </authorList>
    </citation>
    <scope>NUCLEOTIDE SEQUENCE</scope>
</reference>
<dbReference type="CDD" id="cd00037">
    <property type="entry name" value="CLECT"/>
    <property type="match status" value="1"/>
</dbReference>
<dbReference type="SUPFAM" id="SSF56436">
    <property type="entry name" value="C-type lectin-like"/>
    <property type="match status" value="2"/>
</dbReference>
<dbReference type="PROSITE" id="PS00615">
    <property type="entry name" value="C_TYPE_LECTIN_1"/>
    <property type="match status" value="1"/>
</dbReference>
<dbReference type="Gene3D" id="3.10.100.10">
    <property type="entry name" value="Mannose-Binding Protein A, subunit A"/>
    <property type="match status" value="2"/>
</dbReference>
<feature type="domain" description="C-type lectin" evidence="2">
    <location>
        <begin position="169"/>
        <end position="280"/>
    </location>
</feature>
<evidence type="ECO:0000313" key="3">
    <source>
        <dbReference type="EMBL" id="CAJ1057904.1"/>
    </source>
</evidence>
<dbReference type="InterPro" id="IPR016186">
    <property type="entry name" value="C-type_lectin-like/link_sf"/>
</dbReference>
<feature type="domain" description="C-type lectin" evidence="2">
    <location>
        <begin position="45"/>
        <end position="137"/>
    </location>
</feature>
<evidence type="ECO:0000313" key="4">
    <source>
        <dbReference type="Proteomes" id="UP001178508"/>
    </source>
</evidence>
<organism evidence="3 4">
    <name type="scientific">Xyrichtys novacula</name>
    <name type="common">Pearly razorfish</name>
    <name type="synonym">Hemipteronotus novacula</name>
    <dbReference type="NCBI Taxonomy" id="13765"/>
    <lineage>
        <taxon>Eukaryota</taxon>
        <taxon>Metazoa</taxon>
        <taxon>Chordata</taxon>
        <taxon>Craniata</taxon>
        <taxon>Vertebrata</taxon>
        <taxon>Euteleostomi</taxon>
        <taxon>Actinopterygii</taxon>
        <taxon>Neopterygii</taxon>
        <taxon>Teleostei</taxon>
        <taxon>Neoteleostei</taxon>
        <taxon>Acanthomorphata</taxon>
        <taxon>Eupercaria</taxon>
        <taxon>Labriformes</taxon>
        <taxon>Labridae</taxon>
        <taxon>Xyrichtys</taxon>
    </lineage>
</organism>
<accession>A0AAV1FA79</accession>